<feature type="non-terminal residue" evidence="1">
    <location>
        <position position="1"/>
    </location>
</feature>
<accession>A0A0L0FGM0</accession>
<dbReference type="AlphaFoldDB" id="A0A0L0FGM0"/>
<organism evidence="1 2">
    <name type="scientific">Sphaeroforma arctica JP610</name>
    <dbReference type="NCBI Taxonomy" id="667725"/>
    <lineage>
        <taxon>Eukaryota</taxon>
        <taxon>Ichthyosporea</taxon>
        <taxon>Ichthyophonida</taxon>
        <taxon>Sphaeroforma</taxon>
    </lineage>
</organism>
<protein>
    <submittedName>
        <fullName evidence="1">Uncharacterized protein</fullName>
    </submittedName>
</protein>
<gene>
    <name evidence="1" type="ORF">SARC_11556</name>
</gene>
<dbReference type="Gene3D" id="3.40.50.11350">
    <property type="match status" value="1"/>
</dbReference>
<name>A0A0L0FGM0_9EUKA</name>
<dbReference type="RefSeq" id="XP_014149829.1">
    <property type="nucleotide sequence ID" value="XM_014294354.1"/>
</dbReference>
<dbReference type="GeneID" id="25912060"/>
<dbReference type="EMBL" id="KQ243350">
    <property type="protein sequence ID" value="KNC75927.1"/>
    <property type="molecule type" value="Genomic_DNA"/>
</dbReference>
<keyword evidence="2" id="KW-1185">Reference proteome</keyword>
<proteinExistence type="predicted"/>
<dbReference type="Proteomes" id="UP000054560">
    <property type="component" value="Unassembled WGS sequence"/>
</dbReference>
<evidence type="ECO:0000313" key="1">
    <source>
        <dbReference type="EMBL" id="KNC75927.1"/>
    </source>
</evidence>
<evidence type="ECO:0000313" key="2">
    <source>
        <dbReference type="Proteomes" id="UP000054560"/>
    </source>
</evidence>
<reference evidence="1 2" key="1">
    <citation type="submission" date="2011-02" db="EMBL/GenBank/DDBJ databases">
        <title>The Genome Sequence of Sphaeroforma arctica JP610.</title>
        <authorList>
            <consortium name="The Broad Institute Genome Sequencing Platform"/>
            <person name="Russ C."/>
            <person name="Cuomo C."/>
            <person name="Young S.K."/>
            <person name="Zeng Q."/>
            <person name="Gargeya S."/>
            <person name="Alvarado L."/>
            <person name="Berlin A."/>
            <person name="Chapman S.B."/>
            <person name="Chen Z."/>
            <person name="Freedman E."/>
            <person name="Gellesch M."/>
            <person name="Goldberg J."/>
            <person name="Griggs A."/>
            <person name="Gujja S."/>
            <person name="Heilman E."/>
            <person name="Heiman D."/>
            <person name="Howarth C."/>
            <person name="Mehta T."/>
            <person name="Neiman D."/>
            <person name="Pearson M."/>
            <person name="Roberts A."/>
            <person name="Saif S."/>
            <person name="Shea T."/>
            <person name="Shenoy N."/>
            <person name="Sisk P."/>
            <person name="Stolte C."/>
            <person name="Sykes S."/>
            <person name="White J."/>
            <person name="Yandava C."/>
            <person name="Burger G."/>
            <person name="Gray M.W."/>
            <person name="Holland P.W.H."/>
            <person name="King N."/>
            <person name="Lang F.B.F."/>
            <person name="Roger A.J."/>
            <person name="Ruiz-Trillo I."/>
            <person name="Haas B."/>
            <person name="Nusbaum C."/>
            <person name="Birren B."/>
        </authorList>
    </citation>
    <scope>NUCLEOTIDE SEQUENCE [LARGE SCALE GENOMIC DNA]</scope>
    <source>
        <strain evidence="1 2">JP610</strain>
    </source>
</reference>
<sequence>AVIGIQIRFHDDVMIGRRACDSAENMDFARQYLDCGQQLQAQLHKHHNVTAKLFLITNCMPVKVAWVADMGNGIITDNSFRPRHTLRLHDDETQELRNTISDMWQYGLCDLFVRAEGSQFGKTGALLSLSLYSTWLLQSWDPKPRPEAPKCTLDNYTPFSVLATQHVDY</sequence>